<proteinExistence type="predicted"/>
<organism evidence="1 2">
    <name type="scientific">Persea americana</name>
    <name type="common">Avocado</name>
    <dbReference type="NCBI Taxonomy" id="3435"/>
    <lineage>
        <taxon>Eukaryota</taxon>
        <taxon>Viridiplantae</taxon>
        <taxon>Streptophyta</taxon>
        <taxon>Embryophyta</taxon>
        <taxon>Tracheophyta</taxon>
        <taxon>Spermatophyta</taxon>
        <taxon>Magnoliopsida</taxon>
        <taxon>Magnoliidae</taxon>
        <taxon>Laurales</taxon>
        <taxon>Lauraceae</taxon>
        <taxon>Persea</taxon>
    </lineage>
</organism>
<protein>
    <submittedName>
        <fullName evidence="1">Uncharacterized protein</fullName>
    </submittedName>
</protein>
<sequence length="138" mass="15211">MASMPSQGWEPAIEDGPEIDGDLLMALLEQLGHSIMKIMNIGWIMYWEPLDWMMAKAVIHSTGLIWIWLLTLTVLTWTIGHCSGDDGISDHLSVVFSVSSLISANRVLPGARPRWGPKPSSPLSLQPQRDGSLYSGLL</sequence>
<reference evidence="1 2" key="1">
    <citation type="journal article" date="2022" name="Hortic Res">
        <title>A haplotype resolved chromosomal level avocado genome allows analysis of novel avocado genes.</title>
        <authorList>
            <person name="Nath O."/>
            <person name="Fletcher S.J."/>
            <person name="Hayward A."/>
            <person name="Shaw L.M."/>
            <person name="Masouleh A.K."/>
            <person name="Furtado A."/>
            <person name="Henry R.J."/>
            <person name="Mitter N."/>
        </authorList>
    </citation>
    <scope>NUCLEOTIDE SEQUENCE [LARGE SCALE GENOMIC DNA]</scope>
    <source>
        <strain evidence="2">cv. Hass</strain>
    </source>
</reference>
<dbReference type="Proteomes" id="UP001234297">
    <property type="component" value="Chromosome 11"/>
</dbReference>
<comment type="caution">
    <text evidence="1">The sequence shown here is derived from an EMBL/GenBank/DDBJ whole genome shotgun (WGS) entry which is preliminary data.</text>
</comment>
<gene>
    <name evidence="1" type="ORF">MRB53_032840</name>
</gene>
<dbReference type="EMBL" id="CM056819">
    <property type="protein sequence ID" value="KAJ8624310.1"/>
    <property type="molecule type" value="Genomic_DNA"/>
</dbReference>
<evidence type="ECO:0000313" key="1">
    <source>
        <dbReference type="EMBL" id="KAJ8624310.1"/>
    </source>
</evidence>
<keyword evidence="2" id="KW-1185">Reference proteome</keyword>
<name>A0ACC2KTB5_PERAE</name>
<evidence type="ECO:0000313" key="2">
    <source>
        <dbReference type="Proteomes" id="UP001234297"/>
    </source>
</evidence>
<accession>A0ACC2KTB5</accession>